<dbReference type="PANTHER" id="PTHR24221:SF654">
    <property type="entry name" value="ATP-BINDING CASSETTE SUB-FAMILY B MEMBER 6"/>
    <property type="match status" value="1"/>
</dbReference>
<dbReference type="OrthoDB" id="5288404at2"/>
<dbReference type="GO" id="GO:0005524">
    <property type="term" value="F:ATP binding"/>
    <property type="evidence" value="ECO:0007669"/>
    <property type="project" value="UniProtKB-KW"/>
</dbReference>
<comment type="subcellular location">
    <subcellularLocation>
        <location evidence="1">Cell membrane</location>
        <topology evidence="1">Multi-pass membrane protein</topology>
    </subcellularLocation>
</comment>
<keyword evidence="8 10" id="KW-1133">Transmembrane helix</keyword>
<dbReference type="EMBL" id="LQZT01000050">
    <property type="protein sequence ID" value="OCW55507.1"/>
    <property type="molecule type" value="Genomic_DNA"/>
</dbReference>
<dbReference type="GO" id="GO:0005886">
    <property type="term" value="C:plasma membrane"/>
    <property type="evidence" value="ECO:0007669"/>
    <property type="project" value="UniProtKB-SubCell"/>
</dbReference>
<keyword evidence="5 10" id="KW-0812">Transmembrane</keyword>
<dbReference type="InterPro" id="IPR011527">
    <property type="entry name" value="ABC1_TM_dom"/>
</dbReference>
<gene>
    <name evidence="13" type="ORF">AWJ14_05785</name>
</gene>
<evidence type="ECO:0000256" key="6">
    <source>
        <dbReference type="ARBA" id="ARBA00022741"/>
    </source>
</evidence>
<dbReference type="PANTHER" id="PTHR24221">
    <property type="entry name" value="ATP-BINDING CASSETTE SUB-FAMILY B"/>
    <property type="match status" value="1"/>
</dbReference>
<dbReference type="Proteomes" id="UP000094795">
    <property type="component" value="Unassembled WGS sequence"/>
</dbReference>
<protein>
    <submittedName>
        <fullName evidence="13">ABC transporter</fullName>
    </submittedName>
</protein>
<feature type="domain" description="ABC transporter" evidence="11">
    <location>
        <begin position="345"/>
        <end position="581"/>
    </location>
</feature>
<keyword evidence="4" id="KW-1003">Cell membrane</keyword>
<dbReference type="Pfam" id="PF00005">
    <property type="entry name" value="ABC_tran"/>
    <property type="match status" value="1"/>
</dbReference>
<dbReference type="STRING" id="1480615.AWJ14_05785"/>
<organism evidence="13 14">
    <name type="scientific">Hoeflea olei</name>
    <dbReference type="NCBI Taxonomy" id="1480615"/>
    <lineage>
        <taxon>Bacteria</taxon>
        <taxon>Pseudomonadati</taxon>
        <taxon>Pseudomonadota</taxon>
        <taxon>Alphaproteobacteria</taxon>
        <taxon>Hyphomicrobiales</taxon>
        <taxon>Rhizobiaceae</taxon>
        <taxon>Hoeflea</taxon>
    </lineage>
</organism>
<keyword evidence="6" id="KW-0547">Nucleotide-binding</keyword>
<evidence type="ECO:0000256" key="2">
    <source>
        <dbReference type="ARBA" id="ARBA00005417"/>
    </source>
</evidence>
<dbReference type="InterPro" id="IPR003593">
    <property type="entry name" value="AAA+_ATPase"/>
</dbReference>
<sequence length="586" mass="61796">MTPTPSSSLPGASGLFGLLPLIRGDRRLKLLLTLCSGILAQGGTLATMATLAWIAGRAIGGAAPETLVPAFLVLVIVVPVAAGGRWWQAHISHDFAFTLIGDLQIGIYDGLERAAPASILGRRTGELASVATGDAELMEMFYAHTLADYVGAVIVPLAALAGLAAIHPLAALTLLPFLLLVASVPAWLSRRAGREGEKVLGELGHLNAETVEFIQSQRELSLFGRGRDALAKLMARTAALGAAQRRYGSRAGLEYAAIDALTALAVLAAALVGLMLLGSGAIGLPLLPLIIVLSGGALAPIAEVTQTARKLGELKAGARRILEIFHQKPQIPDTGTQAVPSDTTIRFEDVGFGYDGGRGAVLNGFNCAIRPGETVALVGRSGAGKSTVANLLMRFWDPERGRVSIGGIDIRDLPVPALRRLVAWVPQDIHLFNRTIADNIRLGRPEATDDEVIRAARLAQAHDFIAALPEGYDTLCGERAARLSGGQRQRLAIARALLTGAPILLLDEASSNLDTANERAFQRAFEGIRGQGRTVIMIAHRPSMIRSAERILVLDSGRLAEAGTHAELAASGALYRQLMTLEEAPA</sequence>
<dbReference type="InterPro" id="IPR003439">
    <property type="entry name" value="ABC_transporter-like_ATP-bd"/>
</dbReference>
<evidence type="ECO:0000256" key="9">
    <source>
        <dbReference type="ARBA" id="ARBA00023136"/>
    </source>
</evidence>
<dbReference type="PROSITE" id="PS00211">
    <property type="entry name" value="ABC_TRANSPORTER_1"/>
    <property type="match status" value="1"/>
</dbReference>
<dbReference type="GO" id="GO:0016887">
    <property type="term" value="F:ATP hydrolysis activity"/>
    <property type="evidence" value="ECO:0007669"/>
    <property type="project" value="InterPro"/>
</dbReference>
<dbReference type="RefSeq" id="WP_066184245.1">
    <property type="nucleotide sequence ID" value="NZ_LQZT01000050.1"/>
</dbReference>
<dbReference type="SUPFAM" id="SSF90123">
    <property type="entry name" value="ABC transporter transmembrane region"/>
    <property type="match status" value="1"/>
</dbReference>
<comment type="similarity">
    <text evidence="2">Belongs to the ABC transporter superfamily.</text>
</comment>
<evidence type="ECO:0000256" key="5">
    <source>
        <dbReference type="ARBA" id="ARBA00022692"/>
    </source>
</evidence>
<dbReference type="AlphaFoldDB" id="A0A1C1YQ54"/>
<dbReference type="SMART" id="SM00382">
    <property type="entry name" value="AAA"/>
    <property type="match status" value="1"/>
</dbReference>
<dbReference type="PROSITE" id="PS50893">
    <property type="entry name" value="ABC_TRANSPORTER_2"/>
    <property type="match status" value="1"/>
</dbReference>
<keyword evidence="3" id="KW-0813">Transport</keyword>
<keyword evidence="9 10" id="KW-0472">Membrane</keyword>
<keyword evidence="14" id="KW-1185">Reference proteome</keyword>
<dbReference type="Gene3D" id="1.20.1560.10">
    <property type="entry name" value="ABC transporter type 1, transmembrane domain"/>
    <property type="match status" value="1"/>
</dbReference>
<dbReference type="InterPro" id="IPR039421">
    <property type="entry name" value="Type_1_exporter"/>
</dbReference>
<dbReference type="InterPro" id="IPR027417">
    <property type="entry name" value="P-loop_NTPase"/>
</dbReference>
<evidence type="ECO:0000256" key="7">
    <source>
        <dbReference type="ARBA" id="ARBA00022840"/>
    </source>
</evidence>
<evidence type="ECO:0000256" key="4">
    <source>
        <dbReference type="ARBA" id="ARBA00022475"/>
    </source>
</evidence>
<evidence type="ECO:0000313" key="14">
    <source>
        <dbReference type="Proteomes" id="UP000094795"/>
    </source>
</evidence>
<evidence type="ECO:0000259" key="12">
    <source>
        <dbReference type="PROSITE" id="PS50929"/>
    </source>
</evidence>
<accession>A0A1C1YQ54</accession>
<dbReference type="InterPro" id="IPR017871">
    <property type="entry name" value="ABC_transporter-like_CS"/>
</dbReference>
<evidence type="ECO:0000259" key="11">
    <source>
        <dbReference type="PROSITE" id="PS50893"/>
    </source>
</evidence>
<evidence type="ECO:0000256" key="1">
    <source>
        <dbReference type="ARBA" id="ARBA00004651"/>
    </source>
</evidence>
<dbReference type="Gene3D" id="3.40.50.300">
    <property type="entry name" value="P-loop containing nucleotide triphosphate hydrolases"/>
    <property type="match status" value="1"/>
</dbReference>
<keyword evidence="7" id="KW-0067">ATP-binding</keyword>
<comment type="caution">
    <text evidence="13">The sequence shown here is derived from an EMBL/GenBank/DDBJ whole genome shotgun (WGS) entry which is preliminary data.</text>
</comment>
<feature type="domain" description="ABC transmembrane type-1" evidence="12">
    <location>
        <begin position="31"/>
        <end position="313"/>
    </location>
</feature>
<evidence type="ECO:0000256" key="3">
    <source>
        <dbReference type="ARBA" id="ARBA00022448"/>
    </source>
</evidence>
<dbReference type="Pfam" id="PF00664">
    <property type="entry name" value="ABC_membrane"/>
    <property type="match status" value="1"/>
</dbReference>
<dbReference type="InterPro" id="IPR036640">
    <property type="entry name" value="ABC1_TM_sf"/>
</dbReference>
<dbReference type="SUPFAM" id="SSF52540">
    <property type="entry name" value="P-loop containing nucleoside triphosphate hydrolases"/>
    <property type="match status" value="1"/>
</dbReference>
<name>A0A1C1YQ54_9HYPH</name>
<proteinExistence type="inferred from homology"/>
<evidence type="ECO:0000256" key="8">
    <source>
        <dbReference type="ARBA" id="ARBA00022989"/>
    </source>
</evidence>
<reference evidence="13 14" key="1">
    <citation type="submission" date="2015-12" db="EMBL/GenBank/DDBJ databases">
        <authorList>
            <person name="Shamseldin A."/>
            <person name="Moawad H."/>
            <person name="Abd El-Rahim W.M."/>
            <person name="Sadowsky M.J."/>
        </authorList>
    </citation>
    <scope>NUCLEOTIDE SEQUENCE [LARGE SCALE GENOMIC DNA]</scope>
    <source>
        <strain evidence="13 14">JC234</strain>
    </source>
</reference>
<dbReference type="GO" id="GO:0140359">
    <property type="term" value="F:ABC-type transporter activity"/>
    <property type="evidence" value="ECO:0007669"/>
    <property type="project" value="InterPro"/>
</dbReference>
<feature type="transmembrane region" description="Helical" evidence="10">
    <location>
        <begin position="30"/>
        <end position="55"/>
    </location>
</feature>
<dbReference type="PROSITE" id="PS50929">
    <property type="entry name" value="ABC_TM1F"/>
    <property type="match status" value="1"/>
</dbReference>
<dbReference type="FunFam" id="3.40.50.300:FF:000299">
    <property type="entry name" value="ABC transporter ATP-binding protein/permease"/>
    <property type="match status" value="1"/>
</dbReference>
<feature type="transmembrane region" description="Helical" evidence="10">
    <location>
        <begin position="67"/>
        <end position="87"/>
    </location>
</feature>
<evidence type="ECO:0000313" key="13">
    <source>
        <dbReference type="EMBL" id="OCW55507.1"/>
    </source>
</evidence>
<feature type="transmembrane region" description="Helical" evidence="10">
    <location>
        <begin position="146"/>
        <end position="163"/>
    </location>
</feature>
<feature type="transmembrane region" description="Helical" evidence="10">
    <location>
        <begin position="255"/>
        <end position="276"/>
    </location>
</feature>
<evidence type="ECO:0000256" key="10">
    <source>
        <dbReference type="SAM" id="Phobius"/>
    </source>
</evidence>